<feature type="compositionally biased region" description="Basic and acidic residues" evidence="1">
    <location>
        <begin position="507"/>
        <end position="519"/>
    </location>
</feature>
<keyword evidence="4" id="KW-1185">Reference proteome</keyword>
<dbReference type="AlphaFoldDB" id="A0A086J2Y9"/>
<proteinExistence type="predicted"/>
<name>A0A086J2Y9_NEMA1</name>
<feature type="signal peptide" evidence="2">
    <location>
        <begin position="1"/>
        <end position="20"/>
    </location>
</feature>
<evidence type="ECO:0000256" key="1">
    <source>
        <dbReference type="SAM" id="MobiDB-lite"/>
    </source>
</evidence>
<evidence type="ECO:0000256" key="2">
    <source>
        <dbReference type="SAM" id="SignalP"/>
    </source>
</evidence>
<dbReference type="GeneID" id="77675628"/>
<accession>A0A086J2Y9</accession>
<dbReference type="RefSeq" id="XP_052905062.1">
    <property type="nucleotide sequence ID" value="XM_053048302.1"/>
</dbReference>
<sequence>MKRISAYLSILLISIMTVASTAIPEYPYVPYNPNISLDEQNNLELFSVRQTATNYIMNLVKVLNVSECNALLSHVSAYVIIRNQSLLDSCMQQPDPNATLQNMFYTRNAAEYNPLHNGQVIPAVDYNPNSFEKVPGVQYQPMIIPGQTSVQYTQIAPAESAVMQPPVVNSLDPNLLHYYVQEVNLNRPARNNGLRNKSVQSGLVPSKQQIPENIPTENPIVMYEKNMIMEHMKICSLQQNMPCMNGVQNGYYPNSSTNHLNPPDLNPNVFQNNPNIHKTLLRTPVSPVFYTNIYPNSPSLSNIAPAIVSERNRLSNNLQGTYVTRKNSYRTRRDQPNPIQINTCIKDTVLIQYINQNRPRHIQIITCKFSNPSDMIYMILQFYNKQEYTVISWTLVTSDSASRFNLTDTCTSCIDSLVKEFKKCSVFMFPLSLLTSPESIFGAFIISSKTKNPKVPEYTLPDTHECTNKDAAEYNDSDVNDSDCHTNNPEEINKTPISAGKNTANKAENKQESISHDNKPSSSSKTSDICRNSRTLENIPNCTSRSTIYENNRNSSNMTNISSNMSNNSTNSSENSSITDPLLPYII</sequence>
<keyword evidence="2" id="KW-0732">Signal</keyword>
<feature type="compositionally biased region" description="Polar residues" evidence="1">
    <location>
        <begin position="520"/>
        <end position="549"/>
    </location>
</feature>
<feature type="compositionally biased region" description="Low complexity" evidence="1">
    <location>
        <begin position="550"/>
        <end position="578"/>
    </location>
</feature>
<feature type="chain" id="PRO_5001807752" evidence="2">
    <location>
        <begin position="21"/>
        <end position="587"/>
    </location>
</feature>
<organism evidence="3 4">
    <name type="scientific">Nematocida ausubeli (strain ATCC PRA-371 / ERTm2)</name>
    <name type="common">Nematode killer fungus</name>
    <dbReference type="NCBI Taxonomy" id="1913371"/>
    <lineage>
        <taxon>Eukaryota</taxon>
        <taxon>Fungi</taxon>
        <taxon>Fungi incertae sedis</taxon>
        <taxon>Microsporidia</taxon>
        <taxon>Nematocida</taxon>
    </lineage>
</organism>
<dbReference type="EMBL" id="AKIJ01000002">
    <property type="protein sequence ID" value="KFG26507.1"/>
    <property type="molecule type" value="Genomic_DNA"/>
</dbReference>
<evidence type="ECO:0000313" key="3">
    <source>
        <dbReference type="EMBL" id="KFG26507.1"/>
    </source>
</evidence>
<reference evidence="3 4" key="1">
    <citation type="journal article" date="2014" name="Genome Announc.">
        <title>Genome Sequence of the Microsporidian Species Nematocida sp1 Strain ERTm6 (ATCC PRA-372).</title>
        <authorList>
            <person name="Bakowski M.A."/>
            <person name="Priest M."/>
            <person name="Young S."/>
            <person name="Cuomo C.A."/>
            <person name="Troemel E.R."/>
        </authorList>
    </citation>
    <scope>NUCLEOTIDE SEQUENCE [LARGE SCALE GENOMIC DNA]</scope>
    <source>
        <strain evidence="3 4">ERTm6</strain>
    </source>
</reference>
<comment type="caution">
    <text evidence="3">The sequence shown here is derived from an EMBL/GenBank/DDBJ whole genome shotgun (WGS) entry which is preliminary data.</text>
</comment>
<feature type="region of interest" description="Disordered" evidence="1">
    <location>
        <begin position="477"/>
        <end position="587"/>
    </location>
</feature>
<gene>
    <name evidence="3" type="ORF">NESG_00655</name>
</gene>
<dbReference type="Proteomes" id="UP000054524">
    <property type="component" value="Unassembled WGS sequence"/>
</dbReference>
<evidence type="ECO:0000313" key="4">
    <source>
        <dbReference type="Proteomes" id="UP000054524"/>
    </source>
</evidence>
<dbReference type="HOGENOM" id="CLU_464672_0_0_1"/>
<protein>
    <submittedName>
        <fullName evidence="3">Uncharacterized protein</fullName>
    </submittedName>
</protein>